<keyword evidence="2" id="KW-1133">Transmembrane helix</keyword>
<gene>
    <name evidence="3" type="ORF">BGP84_10245</name>
</gene>
<dbReference type="EMBL" id="MINH01000019">
    <property type="protein sequence ID" value="POG10090.1"/>
    <property type="molecule type" value="Genomic_DNA"/>
</dbReference>
<evidence type="ECO:0000256" key="2">
    <source>
        <dbReference type="SAM" id="Phobius"/>
    </source>
</evidence>
<keyword evidence="1" id="KW-0175">Coiled coil</keyword>
<dbReference type="InterPro" id="IPR008414">
    <property type="entry name" value="HBL"/>
</dbReference>
<evidence type="ECO:0000313" key="4">
    <source>
        <dbReference type="Proteomes" id="UP000237230"/>
    </source>
</evidence>
<dbReference type="PANTHER" id="PTHR38443">
    <property type="match status" value="1"/>
</dbReference>
<comment type="caution">
    <text evidence="3">The sequence shown here is derived from an EMBL/GenBank/DDBJ whole genome shotgun (WGS) entry which is preliminary data.</text>
</comment>
<feature type="coiled-coil region" evidence="1">
    <location>
        <begin position="191"/>
        <end position="218"/>
    </location>
</feature>
<feature type="transmembrane region" description="Helical" evidence="2">
    <location>
        <begin position="217"/>
        <end position="239"/>
    </location>
</feature>
<dbReference type="PANTHER" id="PTHR38443:SF2">
    <property type="entry name" value="NON-HEMOLYTIC ENTEROTOXIN LYTIC COMPONENT L1"/>
    <property type="match status" value="1"/>
</dbReference>
<dbReference type="Gene3D" id="1.20.1170.10">
    <property type="match status" value="1"/>
</dbReference>
<keyword evidence="2" id="KW-0812">Transmembrane</keyword>
<protein>
    <recommendedName>
        <fullName evidence="5">HBL/NHE enterotoxin family protein</fullName>
    </recommendedName>
</protein>
<dbReference type="OrthoDB" id="7016513at2"/>
<accession>A0A2S3X3C1</accession>
<dbReference type="RefSeq" id="WP_103446874.1">
    <property type="nucleotide sequence ID" value="NZ_MINH01000019.1"/>
</dbReference>
<proteinExistence type="predicted"/>
<keyword evidence="2" id="KW-0472">Membrane</keyword>
<reference evidence="3 4" key="1">
    <citation type="submission" date="2016-08" db="EMBL/GenBank/DDBJ databases">
        <authorList>
            <person name="Seilhamer J.J."/>
        </authorList>
    </citation>
    <scope>NUCLEOTIDE SEQUENCE [LARGE SCALE GENOMIC DNA]</scope>
    <source>
        <strain evidence="3 4">KH-21-114</strain>
    </source>
</reference>
<evidence type="ECO:0000313" key="3">
    <source>
        <dbReference type="EMBL" id="POG10090.1"/>
    </source>
</evidence>
<name>A0A2S3X3C1_PSEPU</name>
<dbReference type="AlphaFoldDB" id="A0A2S3X3C1"/>
<evidence type="ECO:0008006" key="5">
    <source>
        <dbReference type="Google" id="ProtNLM"/>
    </source>
</evidence>
<sequence>MDALKKQFFPFTLNPLSNVVSIAALGSVPAALRASNDLPIDQQLADAFNANNDVMAYVLGISNTQLPTITPAPTWYSTFQTAFSNAQIHANAWYGISANLVSIPNAIAGYGIAFNVSMSTINSLIGVLQNDPGNTQAINALKQQFNGLISQLRAFSQSAVSVHQSITDYSNNLIQDSQILSKAVSDSTQQQQVNRDQVKQYQAKIEEMRKQIKTWQVVETASAIGAGVAFFAGAVIAIFSLGFGLAFGIVGAAAGIATMVAAEIKIKTLRSEIEADTSRMNAVTQQSASLAALNDQLNKLIELSQAAGSLIGLLLKVWEELEGELNTVLTDLNQCKGNVDTLNLPELQRNLNLANQDWQTLVGLCNSVASIKYNQATPAKANIQ</sequence>
<feature type="transmembrane region" description="Helical" evidence="2">
    <location>
        <begin position="245"/>
        <end position="262"/>
    </location>
</feature>
<evidence type="ECO:0000256" key="1">
    <source>
        <dbReference type="SAM" id="Coils"/>
    </source>
</evidence>
<dbReference type="Proteomes" id="UP000237230">
    <property type="component" value="Unassembled WGS sequence"/>
</dbReference>
<dbReference type="Pfam" id="PF05791">
    <property type="entry name" value="Bacillus_HBL"/>
    <property type="match status" value="1"/>
</dbReference>
<organism evidence="3 4">
    <name type="scientific">Pseudomonas putida</name>
    <name type="common">Arthrobacter siderocapsulatus</name>
    <dbReference type="NCBI Taxonomy" id="303"/>
    <lineage>
        <taxon>Bacteria</taxon>
        <taxon>Pseudomonadati</taxon>
        <taxon>Pseudomonadota</taxon>
        <taxon>Gammaproteobacteria</taxon>
        <taxon>Pseudomonadales</taxon>
        <taxon>Pseudomonadaceae</taxon>
        <taxon>Pseudomonas</taxon>
    </lineage>
</organism>
<dbReference type="GO" id="GO:0016020">
    <property type="term" value="C:membrane"/>
    <property type="evidence" value="ECO:0007669"/>
    <property type="project" value="InterPro"/>
</dbReference>
<dbReference type="SUPFAM" id="SSF58100">
    <property type="entry name" value="Bacterial hemolysins"/>
    <property type="match status" value="1"/>
</dbReference>
<reference evidence="3 4" key="2">
    <citation type="submission" date="2018-03" db="EMBL/GenBank/DDBJ databases">
        <title>Draft genome of Pseudomonas putida strain KH-21-114.</title>
        <authorList>
            <person name="Yoshizawa S."/>
            <person name="Khan N.H."/>
            <person name="Nishimura M."/>
            <person name="Chiura H.X."/>
            <person name="Ogura Y."/>
            <person name="Hayashi T."/>
            <person name="Kogure K."/>
        </authorList>
    </citation>
    <scope>NUCLEOTIDE SEQUENCE [LARGE SCALE GENOMIC DNA]</scope>
    <source>
        <strain evidence="3 4">KH-21-114</strain>
    </source>
</reference>
<dbReference type="InterPro" id="IPR052785">
    <property type="entry name" value="Enterotoxin_cmpnt"/>
</dbReference>